<dbReference type="EMBL" id="JBHTAC010000016">
    <property type="protein sequence ID" value="MFC7244266.1"/>
    <property type="molecule type" value="Genomic_DNA"/>
</dbReference>
<sequence>MHLAQLNVGRLVAPLDAPEVAEFVALLEPINALADAAPGFVWRLKDAETDSAVAYRHDFGDDLLINMSVWRTRQDLWDYVYRSRHLAVLQRRREWFQRAVEIHSVMWWVPDGRLPTAAEGMARLALLNEHGPGPDAFTFRDFRDPVDAPA</sequence>
<comment type="caution">
    <text evidence="2">The sequence shown here is derived from an EMBL/GenBank/DDBJ whole genome shotgun (WGS) entry which is preliminary data.</text>
</comment>
<evidence type="ECO:0000313" key="3">
    <source>
        <dbReference type="Proteomes" id="UP001596392"/>
    </source>
</evidence>
<accession>A0ABW2H0Y1</accession>
<dbReference type="InterPro" id="IPR021708">
    <property type="entry name" value="DUF3291"/>
</dbReference>
<name>A0ABW2H0Y1_9ACTN</name>
<dbReference type="SUPFAM" id="SSF54909">
    <property type="entry name" value="Dimeric alpha+beta barrel"/>
    <property type="match status" value="1"/>
</dbReference>
<dbReference type="Pfam" id="PF11695">
    <property type="entry name" value="DUF3291"/>
    <property type="match status" value="1"/>
</dbReference>
<evidence type="ECO:0000259" key="1">
    <source>
        <dbReference type="Pfam" id="PF11695"/>
    </source>
</evidence>
<protein>
    <submittedName>
        <fullName evidence="2">DUF3291 domain-containing protein</fullName>
    </submittedName>
</protein>
<reference evidence="3" key="1">
    <citation type="journal article" date="2019" name="Int. J. Syst. Evol. Microbiol.">
        <title>The Global Catalogue of Microorganisms (GCM) 10K type strain sequencing project: providing services to taxonomists for standard genome sequencing and annotation.</title>
        <authorList>
            <consortium name="The Broad Institute Genomics Platform"/>
            <consortium name="The Broad Institute Genome Sequencing Center for Infectious Disease"/>
            <person name="Wu L."/>
            <person name="Ma J."/>
        </authorList>
    </citation>
    <scope>NUCLEOTIDE SEQUENCE [LARGE SCALE GENOMIC DNA]</scope>
    <source>
        <strain evidence="3">CGMCC 1.9106</strain>
    </source>
</reference>
<proteinExistence type="predicted"/>
<dbReference type="RefSeq" id="WP_376807322.1">
    <property type="nucleotide sequence ID" value="NZ_JBHTAC010000016.1"/>
</dbReference>
<dbReference type="InterPro" id="IPR011008">
    <property type="entry name" value="Dimeric_a/b-barrel"/>
</dbReference>
<organism evidence="2 3">
    <name type="scientific">Catellatospora aurea</name>
    <dbReference type="NCBI Taxonomy" id="1337874"/>
    <lineage>
        <taxon>Bacteria</taxon>
        <taxon>Bacillati</taxon>
        <taxon>Actinomycetota</taxon>
        <taxon>Actinomycetes</taxon>
        <taxon>Micromonosporales</taxon>
        <taxon>Micromonosporaceae</taxon>
        <taxon>Catellatospora</taxon>
    </lineage>
</organism>
<evidence type="ECO:0000313" key="2">
    <source>
        <dbReference type="EMBL" id="MFC7244266.1"/>
    </source>
</evidence>
<dbReference type="Proteomes" id="UP001596392">
    <property type="component" value="Unassembled WGS sequence"/>
</dbReference>
<gene>
    <name evidence="2" type="ORF">ACFQO7_17470</name>
</gene>
<keyword evidence="3" id="KW-1185">Reference proteome</keyword>
<feature type="domain" description="DUF3291" evidence="1">
    <location>
        <begin position="3"/>
        <end position="141"/>
    </location>
</feature>